<comment type="caution">
    <text evidence="1">The sequence shown here is derived from an EMBL/GenBank/DDBJ whole genome shotgun (WGS) entry which is preliminary data.</text>
</comment>
<organism evidence="1 2">
    <name type="scientific">Mobiluncus mulieris</name>
    <dbReference type="NCBI Taxonomy" id="2052"/>
    <lineage>
        <taxon>Bacteria</taxon>
        <taxon>Bacillati</taxon>
        <taxon>Actinomycetota</taxon>
        <taxon>Actinomycetes</taxon>
        <taxon>Actinomycetales</taxon>
        <taxon>Actinomycetaceae</taxon>
        <taxon>Mobiluncus</taxon>
    </lineage>
</organism>
<proteinExistence type="predicted"/>
<protein>
    <submittedName>
        <fullName evidence="1">Uncharacterized protein</fullName>
    </submittedName>
</protein>
<sequence>MDTDFMVACTVTGVTPSLLQVRYGVARRNARFWVAGVKTPPPEIRAWVLGVYAKFLANVNRSIEYLEKVEDENGEPEAVDLYLYRSQKALAIERHFETVEMQNRCAVFTGEVLKTLGYEVVYKWVGDEE</sequence>
<evidence type="ECO:0000313" key="2">
    <source>
        <dbReference type="Proteomes" id="UP000578252"/>
    </source>
</evidence>
<reference evidence="1 2" key="1">
    <citation type="submission" date="2020-04" db="EMBL/GenBank/DDBJ databases">
        <title>Antimicrobial susceptibility and clonality of vaginal-derived multi-drug resistant Mobiluncus isolates in China.</title>
        <authorList>
            <person name="Zhang X."/>
        </authorList>
    </citation>
    <scope>NUCLEOTIDE SEQUENCE [LARGE SCALE GENOMIC DNA]</scope>
    <source>
        <strain evidence="1 2">13</strain>
    </source>
</reference>
<dbReference type="EMBL" id="JABCUR010000014">
    <property type="protein sequence ID" value="NMW65970.1"/>
    <property type="molecule type" value="Genomic_DNA"/>
</dbReference>
<name>A0A7Y0U318_9ACTO</name>
<dbReference type="RefSeq" id="WP_169772470.1">
    <property type="nucleotide sequence ID" value="NZ_JABCUR010000014.1"/>
</dbReference>
<gene>
    <name evidence="1" type="ORF">HHJ78_10790</name>
</gene>
<accession>A0A7Y0U318</accession>
<evidence type="ECO:0000313" key="1">
    <source>
        <dbReference type="EMBL" id="NMW65970.1"/>
    </source>
</evidence>
<dbReference type="Proteomes" id="UP000578252">
    <property type="component" value="Unassembled WGS sequence"/>
</dbReference>
<dbReference type="AlphaFoldDB" id="A0A7Y0U318"/>